<dbReference type="InterPro" id="IPR036928">
    <property type="entry name" value="AS_sf"/>
</dbReference>
<dbReference type="PANTHER" id="PTHR11895:SF7">
    <property type="entry name" value="GLUTAMYL-TRNA(GLN) AMIDOTRANSFERASE SUBUNIT A, MITOCHONDRIAL"/>
    <property type="match status" value="1"/>
</dbReference>
<evidence type="ECO:0000256" key="2">
    <source>
        <dbReference type="SAM" id="MobiDB-lite"/>
    </source>
</evidence>
<feature type="domain" description="Amidase" evidence="3">
    <location>
        <begin position="30"/>
        <end position="466"/>
    </location>
</feature>
<dbReference type="InterPro" id="IPR020556">
    <property type="entry name" value="Amidase_CS"/>
</dbReference>
<evidence type="ECO:0000313" key="4">
    <source>
        <dbReference type="EMBL" id="MDP5183733.1"/>
    </source>
</evidence>
<keyword evidence="5" id="KW-1185">Reference proteome</keyword>
<protein>
    <submittedName>
        <fullName evidence="4">Amidase</fullName>
    </submittedName>
</protein>
<gene>
    <name evidence="4" type="ORF">QOZ88_13915</name>
</gene>
<dbReference type="PROSITE" id="PS00571">
    <property type="entry name" value="AMIDASES"/>
    <property type="match status" value="1"/>
</dbReference>
<dbReference type="InterPro" id="IPR000120">
    <property type="entry name" value="Amidase"/>
</dbReference>
<reference evidence="5" key="1">
    <citation type="submission" date="2023-05" db="EMBL/GenBank/DDBJ databases">
        <title>Draft genome of Pseudofrankia sp. BMG5.37.</title>
        <authorList>
            <person name="Gtari M."/>
            <person name="Ghodhbane F."/>
            <person name="Sbissi I."/>
        </authorList>
    </citation>
    <scope>NUCLEOTIDE SEQUENCE [LARGE SCALE GENOMIC DNA]</scope>
    <source>
        <strain evidence="5">BMG 814</strain>
    </source>
</reference>
<dbReference type="RefSeq" id="WP_306000344.1">
    <property type="nucleotide sequence ID" value="NZ_JASNFN010000014.1"/>
</dbReference>
<dbReference type="Pfam" id="PF01425">
    <property type="entry name" value="Amidase"/>
    <property type="match status" value="1"/>
</dbReference>
<organism evidence="4 5">
    <name type="scientific">Blastococcus carthaginiensis</name>
    <dbReference type="NCBI Taxonomy" id="3050034"/>
    <lineage>
        <taxon>Bacteria</taxon>
        <taxon>Bacillati</taxon>
        <taxon>Actinomycetota</taxon>
        <taxon>Actinomycetes</taxon>
        <taxon>Geodermatophilales</taxon>
        <taxon>Geodermatophilaceae</taxon>
        <taxon>Blastococcus</taxon>
    </lineage>
</organism>
<name>A0ABT9IDT4_9ACTN</name>
<dbReference type="SUPFAM" id="SSF75304">
    <property type="entry name" value="Amidase signature (AS) enzymes"/>
    <property type="match status" value="1"/>
</dbReference>
<comment type="caution">
    <text evidence="4">The sequence shown here is derived from an EMBL/GenBank/DDBJ whole genome shotgun (WGS) entry which is preliminary data.</text>
</comment>
<evidence type="ECO:0000313" key="5">
    <source>
        <dbReference type="Proteomes" id="UP001233673"/>
    </source>
</evidence>
<dbReference type="PANTHER" id="PTHR11895">
    <property type="entry name" value="TRANSAMIDASE"/>
    <property type="match status" value="1"/>
</dbReference>
<comment type="similarity">
    <text evidence="1">Belongs to the amidase family.</text>
</comment>
<accession>A0ABT9IDT4</accession>
<dbReference type="EMBL" id="JASNFN010000014">
    <property type="protein sequence ID" value="MDP5183733.1"/>
    <property type="molecule type" value="Genomic_DNA"/>
</dbReference>
<sequence length="488" mass="51748">MTDATSLDTTWLDATAQAELVRTGRATPAELVDAAIERIERVNPRLDSVIRERFDAARAEAAGDLPDGPFRGVPILLKDLGCHVAGEATHYGTSFLRDADVRWPVDSHLAARFRAAGFVVLGRTNVPEFGTTITTEPAANPPARNPYDTDRSTGGSSGGSAAAVAAGLVPVAHATDGGGSIRIPAAECGLVGLKPTRARVSQGPEVGESWAGATIDGVVTRTVRDTAAVLDAISGPMPGDPYAAPPLLRPLAEEVGAPVGRLRVGLLDAEPGEQYLRDPACRAAVERTGRLLADLGCDVEPGTPGAMFDPEFPRWFTSTIAADVALTLSAFERSLGRPIEDAELEPRNQMYRAVGRKLSAERYLGARTWLGSWSRRMAQWWAPREHGGEGFDLLVTPTIAAPPPELGWFTAAGEKEEGRRINSLMPYTSQFNVTGQPAVSLPLHRTGQGLPVGVQLVAAVGREDLLVRVAAALEQAAPWADHRPPVSA</sequence>
<dbReference type="InterPro" id="IPR023631">
    <property type="entry name" value="Amidase_dom"/>
</dbReference>
<proteinExistence type="inferred from homology"/>
<dbReference type="Gene3D" id="3.90.1300.10">
    <property type="entry name" value="Amidase signature (AS) domain"/>
    <property type="match status" value="1"/>
</dbReference>
<evidence type="ECO:0000256" key="1">
    <source>
        <dbReference type="ARBA" id="ARBA00009199"/>
    </source>
</evidence>
<feature type="region of interest" description="Disordered" evidence="2">
    <location>
        <begin position="131"/>
        <end position="159"/>
    </location>
</feature>
<dbReference type="Proteomes" id="UP001233673">
    <property type="component" value="Unassembled WGS sequence"/>
</dbReference>
<evidence type="ECO:0000259" key="3">
    <source>
        <dbReference type="Pfam" id="PF01425"/>
    </source>
</evidence>